<accession>A0A177NYZ5</accession>
<comment type="similarity">
    <text evidence="10">Belongs to the Dus family. DusA subfamily.</text>
</comment>
<comment type="catalytic activity">
    <reaction evidence="10">
        <text>5,6-dihydrouridine(20a) in tRNA + NADP(+) = uridine(20a) in tRNA + NADPH + H(+)</text>
        <dbReference type="Rhea" id="RHEA:53344"/>
        <dbReference type="Rhea" id="RHEA-COMP:13535"/>
        <dbReference type="Rhea" id="RHEA-COMP:13536"/>
        <dbReference type="ChEBI" id="CHEBI:15378"/>
        <dbReference type="ChEBI" id="CHEBI:57783"/>
        <dbReference type="ChEBI" id="CHEBI:58349"/>
        <dbReference type="ChEBI" id="CHEBI:65315"/>
        <dbReference type="ChEBI" id="CHEBI:74443"/>
    </reaction>
</comment>
<evidence type="ECO:0000256" key="13">
    <source>
        <dbReference type="PIRSR" id="PIRSR006621-2"/>
    </source>
</evidence>
<feature type="binding site" evidence="10 13">
    <location>
        <position position="140"/>
    </location>
    <ligand>
        <name>FMN</name>
        <dbReference type="ChEBI" id="CHEBI:58210"/>
    </ligand>
</feature>
<evidence type="ECO:0000256" key="4">
    <source>
        <dbReference type="ARBA" id="ARBA00022643"/>
    </source>
</evidence>
<dbReference type="InterPro" id="IPR004653">
    <property type="entry name" value="DusA"/>
</dbReference>
<feature type="site" description="Interacts with tRNA; defines subfamily-specific binding signature" evidence="10">
    <location>
        <position position="300"/>
    </location>
</feature>
<gene>
    <name evidence="10" type="primary">dusA</name>
    <name evidence="15" type="ORF">A1355_01800</name>
</gene>
<comment type="catalytic activity">
    <reaction evidence="10">
        <text>5,6-dihydrouridine(20a) in tRNA + NAD(+) = uridine(20a) in tRNA + NADH + H(+)</text>
        <dbReference type="Rhea" id="RHEA:53348"/>
        <dbReference type="Rhea" id="RHEA-COMP:13535"/>
        <dbReference type="Rhea" id="RHEA-COMP:13536"/>
        <dbReference type="ChEBI" id="CHEBI:15378"/>
        <dbReference type="ChEBI" id="CHEBI:57540"/>
        <dbReference type="ChEBI" id="CHEBI:57945"/>
        <dbReference type="ChEBI" id="CHEBI:65315"/>
        <dbReference type="ChEBI" id="CHEBI:74443"/>
    </reaction>
</comment>
<dbReference type="InterPro" id="IPR001269">
    <property type="entry name" value="DUS_fam"/>
</dbReference>
<comment type="function">
    <text evidence="9 10">Catalyzes the synthesis of 5,6-dihydrouridine (D), a modified base found in the D-loop of most tRNAs, via the reduction of the C5-C6 double bond in target uridines. Specifically modifies U20 and U20a in tRNAs.</text>
</comment>
<dbReference type="GO" id="GO:0010181">
    <property type="term" value="F:FMN binding"/>
    <property type="evidence" value="ECO:0007669"/>
    <property type="project" value="UniProtKB-UniRule"/>
</dbReference>
<evidence type="ECO:0000256" key="2">
    <source>
        <dbReference type="ARBA" id="ARBA00022555"/>
    </source>
</evidence>
<keyword evidence="8 10" id="KW-0560">Oxidoreductase</keyword>
<keyword evidence="16" id="KW-1185">Reference proteome</keyword>
<keyword evidence="4 10" id="KW-0288">FMN</keyword>
<dbReference type="FunFam" id="3.20.20.70:FF:000083">
    <property type="entry name" value="tRNA-dihydrouridine(20/20a) synthase"/>
    <property type="match status" value="1"/>
</dbReference>
<keyword evidence="6 10" id="KW-0521">NADP</keyword>
<feature type="binding site" evidence="10">
    <location>
        <begin position="18"/>
        <end position="20"/>
    </location>
    <ligand>
        <name>FMN</name>
        <dbReference type="ChEBI" id="CHEBI:58210"/>
    </ligand>
</feature>
<evidence type="ECO:0000256" key="3">
    <source>
        <dbReference type="ARBA" id="ARBA00022630"/>
    </source>
</evidence>
<evidence type="ECO:0000256" key="5">
    <source>
        <dbReference type="ARBA" id="ARBA00022694"/>
    </source>
</evidence>
<dbReference type="PIRSF" id="PIRSF006621">
    <property type="entry name" value="Dus"/>
    <property type="match status" value="1"/>
</dbReference>
<feature type="active site" description="Proton donor" evidence="10 12">
    <location>
        <position position="101"/>
    </location>
</feature>
<feature type="site" description="Interacts with tRNA; defines subfamily-specific binding signature" evidence="10">
    <location>
        <position position="184"/>
    </location>
</feature>
<dbReference type="GO" id="GO:0102264">
    <property type="term" value="F:tRNA-dihydrouridine20 synthase activity"/>
    <property type="evidence" value="ECO:0007669"/>
    <property type="project" value="UniProtKB-EC"/>
</dbReference>
<dbReference type="GO" id="GO:0050660">
    <property type="term" value="F:flavin adenine dinucleotide binding"/>
    <property type="evidence" value="ECO:0007669"/>
    <property type="project" value="InterPro"/>
</dbReference>
<keyword evidence="13" id="KW-0547">Nucleotide-binding</keyword>
<protein>
    <recommendedName>
        <fullName evidence="10">tRNA-dihydrouridine(20/20a) synthase</fullName>
        <ecNumber evidence="10">1.3.1.91</ecNumber>
    </recommendedName>
    <alternativeName>
        <fullName evidence="10">U20-specific dihydrouridine synthase</fullName>
        <shortName evidence="10">U20-specific Dus</shortName>
    </alternativeName>
    <alternativeName>
        <fullName evidence="10">tRNA-dihydrouridine synthase A</fullName>
    </alternativeName>
</protein>
<feature type="binding site" evidence="10 13">
    <location>
        <position position="71"/>
    </location>
    <ligand>
        <name>FMN</name>
        <dbReference type="ChEBI" id="CHEBI:58210"/>
    </ligand>
</feature>
<feature type="binding site" evidence="10 13">
    <location>
        <position position="172"/>
    </location>
    <ligand>
        <name>FMN</name>
        <dbReference type="ChEBI" id="CHEBI:58210"/>
    </ligand>
</feature>
<dbReference type="PANTHER" id="PTHR42907:SF1">
    <property type="entry name" value="FMN-LINKED OXIDOREDUCTASES SUPERFAMILY PROTEIN"/>
    <property type="match status" value="1"/>
</dbReference>
<dbReference type="GO" id="GO:0102266">
    <property type="term" value="F:tRNA-dihydrouridine20a synthase activity"/>
    <property type="evidence" value="ECO:0007669"/>
    <property type="project" value="RHEA"/>
</dbReference>
<dbReference type="NCBIfam" id="NF008774">
    <property type="entry name" value="PRK11815.1"/>
    <property type="match status" value="1"/>
</dbReference>
<dbReference type="OrthoDB" id="9783413at2"/>
<evidence type="ECO:0000313" key="15">
    <source>
        <dbReference type="EMBL" id="OAI23042.1"/>
    </source>
</evidence>
<evidence type="ECO:0000256" key="6">
    <source>
        <dbReference type="ARBA" id="ARBA00022857"/>
    </source>
</evidence>
<dbReference type="InterPro" id="IPR018517">
    <property type="entry name" value="tRNA_hU_synthase_CS"/>
</dbReference>
<evidence type="ECO:0000256" key="8">
    <source>
        <dbReference type="ARBA" id="ARBA00023002"/>
    </source>
</evidence>
<dbReference type="InterPro" id="IPR013785">
    <property type="entry name" value="Aldolase_TIM"/>
</dbReference>
<evidence type="ECO:0000256" key="10">
    <source>
        <dbReference type="HAMAP-Rule" id="MF_02041"/>
    </source>
</evidence>
<comment type="catalytic activity">
    <reaction evidence="10">
        <text>5,6-dihydrouridine(20) in tRNA + NAD(+) = uridine(20) in tRNA + NADH + H(+)</text>
        <dbReference type="Rhea" id="RHEA:53340"/>
        <dbReference type="Rhea" id="RHEA-COMP:13533"/>
        <dbReference type="Rhea" id="RHEA-COMP:13534"/>
        <dbReference type="ChEBI" id="CHEBI:15378"/>
        <dbReference type="ChEBI" id="CHEBI:57540"/>
        <dbReference type="ChEBI" id="CHEBI:57945"/>
        <dbReference type="ChEBI" id="CHEBI:65315"/>
        <dbReference type="ChEBI" id="CHEBI:74443"/>
        <dbReference type="EC" id="1.3.1.91"/>
    </reaction>
</comment>
<comment type="similarity">
    <text evidence="11">Belongs to the dus family.</text>
</comment>
<feature type="binding site" evidence="10 13">
    <location>
        <begin position="234"/>
        <end position="235"/>
    </location>
    <ligand>
        <name>FMN</name>
        <dbReference type="ChEBI" id="CHEBI:58210"/>
    </ligand>
</feature>
<evidence type="ECO:0000313" key="16">
    <source>
        <dbReference type="Proteomes" id="UP000077628"/>
    </source>
</evidence>
<keyword evidence="2 10" id="KW-0820">tRNA-binding</keyword>
<feature type="site" description="Interacts with tRNA" evidence="10">
    <location>
        <position position="98"/>
    </location>
</feature>
<sequence>MQNTESRPFASHRFSVAPMLDWTDRHCRYFHRLLTREALLYTEMVTTGAILQGGRERHLRYNAEEHPLALQLGGSDPGDLALCAKIAEDYGYDEVNLNVGCPSDRVQNGRFGACLMAEPGLVADCVATMRAAVTIPVTVKSRIGIDDRDSYEELAQFVATVAAAGCETFIVHARKAWLSGLSPKENREIPPLQYDMVFRLKQDFPHLTIAINGGVTSLDSAAELLQEIDGVMMGREAYHNPYILAEVDRQLFGNSGTIPSRREIAIAMLPYLEQQAGLGVRPHAITKHILGLFHGVDGARAWRRHLSENANKPGAGAGVLLDALEFTR</sequence>
<dbReference type="Proteomes" id="UP000077628">
    <property type="component" value="Unassembled WGS sequence"/>
</dbReference>
<evidence type="ECO:0000256" key="11">
    <source>
        <dbReference type="PIRNR" id="PIRNR006621"/>
    </source>
</evidence>
<feature type="domain" description="DUS-like FMN-binding" evidence="14">
    <location>
        <begin position="16"/>
        <end position="315"/>
    </location>
</feature>
<dbReference type="CDD" id="cd02801">
    <property type="entry name" value="DUS_like_FMN"/>
    <property type="match status" value="1"/>
</dbReference>
<dbReference type="HAMAP" id="MF_02041">
    <property type="entry name" value="DusA_subfam"/>
    <property type="match status" value="1"/>
</dbReference>
<dbReference type="PROSITE" id="PS01136">
    <property type="entry name" value="UPF0034"/>
    <property type="match status" value="1"/>
</dbReference>
<dbReference type="PANTHER" id="PTHR42907">
    <property type="entry name" value="FMN-LINKED OXIDOREDUCTASES SUPERFAMILY PROTEIN"/>
    <property type="match status" value="1"/>
</dbReference>
<comment type="caution">
    <text evidence="15">The sequence shown here is derived from an EMBL/GenBank/DDBJ whole genome shotgun (WGS) entry which is preliminary data.</text>
</comment>
<dbReference type="EC" id="1.3.1.91" evidence="10"/>
<dbReference type="STRING" id="702114.A1355_01800"/>
<evidence type="ECO:0000259" key="14">
    <source>
        <dbReference type="Pfam" id="PF01207"/>
    </source>
</evidence>
<dbReference type="Gene3D" id="1.20.120.1460">
    <property type="match status" value="1"/>
</dbReference>
<feature type="site" description="Interacts with tRNA" evidence="10">
    <location>
        <position position="187"/>
    </location>
</feature>
<dbReference type="Gene3D" id="3.20.20.70">
    <property type="entry name" value="Aldolase class I"/>
    <property type="match status" value="1"/>
</dbReference>
<evidence type="ECO:0000256" key="7">
    <source>
        <dbReference type="ARBA" id="ARBA00022884"/>
    </source>
</evidence>
<feature type="site" description="Interacts with tRNA; defines subfamily-specific binding signature" evidence="10">
    <location>
        <position position="303"/>
    </location>
</feature>
<proteinExistence type="inferred from homology"/>
<reference evidence="16" key="1">
    <citation type="submission" date="2016-03" db="EMBL/GenBank/DDBJ databases">
        <authorList>
            <person name="Heylen K."/>
            <person name="De Vos P."/>
            <person name="Vekeman B."/>
        </authorList>
    </citation>
    <scope>NUCLEOTIDE SEQUENCE [LARGE SCALE GENOMIC DNA]</scope>
    <source>
        <strain evidence="16">R-45383</strain>
    </source>
</reference>
<comment type="cofactor">
    <cofactor evidence="1 10 11 13">
        <name>FMN</name>
        <dbReference type="ChEBI" id="CHEBI:58210"/>
    </cofactor>
</comment>
<dbReference type="SUPFAM" id="SSF51395">
    <property type="entry name" value="FMN-linked oxidoreductases"/>
    <property type="match status" value="1"/>
</dbReference>
<dbReference type="AlphaFoldDB" id="A0A177NYZ5"/>
<evidence type="ECO:0000256" key="12">
    <source>
        <dbReference type="PIRSR" id="PIRSR006621-1"/>
    </source>
</evidence>
<feature type="binding site" evidence="10 13">
    <location>
        <begin position="212"/>
        <end position="214"/>
    </location>
    <ligand>
        <name>FMN</name>
        <dbReference type="ChEBI" id="CHEBI:58210"/>
    </ligand>
</feature>
<keyword evidence="5 10" id="KW-0819">tRNA processing</keyword>
<dbReference type="Pfam" id="PF01207">
    <property type="entry name" value="Dus"/>
    <property type="match status" value="1"/>
</dbReference>
<keyword evidence="7 10" id="KW-0694">RNA-binding</keyword>
<dbReference type="NCBIfam" id="TIGR00742">
    <property type="entry name" value="yjbN"/>
    <property type="match status" value="1"/>
</dbReference>
<dbReference type="EMBL" id="LUUK01000067">
    <property type="protein sequence ID" value="OAI23042.1"/>
    <property type="molecule type" value="Genomic_DNA"/>
</dbReference>
<dbReference type="RefSeq" id="WP_064026115.1">
    <property type="nucleotide sequence ID" value="NZ_LUUK01000067.1"/>
</dbReference>
<comment type="catalytic activity">
    <reaction evidence="10">
        <text>5,6-dihydrouridine(20) in tRNA + NADP(+) = uridine(20) in tRNA + NADPH + H(+)</text>
        <dbReference type="Rhea" id="RHEA:53336"/>
        <dbReference type="Rhea" id="RHEA-COMP:13533"/>
        <dbReference type="Rhea" id="RHEA-COMP:13534"/>
        <dbReference type="ChEBI" id="CHEBI:15378"/>
        <dbReference type="ChEBI" id="CHEBI:57783"/>
        <dbReference type="ChEBI" id="CHEBI:58349"/>
        <dbReference type="ChEBI" id="CHEBI:65315"/>
        <dbReference type="ChEBI" id="CHEBI:74443"/>
        <dbReference type="EC" id="1.3.1.91"/>
    </reaction>
</comment>
<organism evidence="15 16">
    <name type="scientific">Methylomonas koyamae</name>
    <dbReference type="NCBI Taxonomy" id="702114"/>
    <lineage>
        <taxon>Bacteria</taxon>
        <taxon>Pseudomonadati</taxon>
        <taxon>Pseudomonadota</taxon>
        <taxon>Gammaproteobacteria</taxon>
        <taxon>Methylococcales</taxon>
        <taxon>Methylococcaceae</taxon>
        <taxon>Methylomonas</taxon>
    </lineage>
</organism>
<dbReference type="InterPro" id="IPR035587">
    <property type="entry name" value="DUS-like_FMN-bd"/>
</dbReference>
<name>A0A177NYZ5_9GAMM</name>
<dbReference type="GO" id="GO:0000049">
    <property type="term" value="F:tRNA binding"/>
    <property type="evidence" value="ECO:0007669"/>
    <property type="project" value="UniProtKB-UniRule"/>
</dbReference>
<keyword evidence="3 10" id="KW-0285">Flavoprotein</keyword>
<evidence type="ECO:0000256" key="9">
    <source>
        <dbReference type="ARBA" id="ARBA00058013"/>
    </source>
</evidence>
<evidence type="ECO:0000256" key="1">
    <source>
        <dbReference type="ARBA" id="ARBA00001917"/>
    </source>
</evidence>